<evidence type="ECO:0000313" key="3">
    <source>
        <dbReference type="Proteomes" id="UP000037274"/>
    </source>
</evidence>
<gene>
    <name evidence="2" type="ORF">ACH49_22405</name>
</gene>
<reference evidence="2 3" key="1">
    <citation type="submission" date="2015-06" db="EMBL/GenBank/DDBJ databases">
        <title>Draft genome sequence of Streptomyces leeuwenhoekii C58, which produces the novel lasso peptide, chaxapeptin.</title>
        <authorList>
            <person name="Yi Y."/>
            <person name="Hai D."/>
            <person name="Jaspars M."/>
            <person name="Sheng H."/>
            <person name="Rateb M.E."/>
            <person name="Bull A."/>
            <person name="Goodfellow M."/>
            <person name="Asenjo J.A."/>
            <person name="Ebel R."/>
        </authorList>
    </citation>
    <scope>NUCLEOTIDE SEQUENCE [LARGE SCALE GENOMIC DNA]</scope>
    <source>
        <strain evidence="2 3">C58</strain>
    </source>
</reference>
<sequence length="159" mass="18148">MAYFLLPVERPGIEPTDFYYRLHREPDEAAQQSGPLLSTEDLLYTVVPLKYPGTFVDTVNRLLESKGIVWQPTSRVEWTDGSDFDYETSRYLEHRYEKDPVSLDDWKVIEEFAALANRMPAEKLFRLLGDAMGNPPQGNDEGSRASEQQKGGGMEDPPF</sequence>
<evidence type="ECO:0000256" key="1">
    <source>
        <dbReference type="SAM" id="MobiDB-lite"/>
    </source>
</evidence>
<dbReference type="EMBL" id="LFEH01000094">
    <property type="protein sequence ID" value="KMS74524.1"/>
    <property type="molecule type" value="Genomic_DNA"/>
</dbReference>
<proteinExistence type="predicted"/>
<feature type="compositionally biased region" description="Gly residues" evidence="1">
    <location>
        <begin position="150"/>
        <end position="159"/>
    </location>
</feature>
<organism evidence="2 3">
    <name type="scientific">Streptomyces leeuwenhoekii</name>
    <dbReference type="NCBI Taxonomy" id="1437453"/>
    <lineage>
        <taxon>Bacteria</taxon>
        <taxon>Bacillati</taxon>
        <taxon>Actinomycetota</taxon>
        <taxon>Actinomycetes</taxon>
        <taxon>Kitasatosporales</taxon>
        <taxon>Streptomycetaceae</taxon>
        <taxon>Streptomyces</taxon>
    </lineage>
</organism>
<comment type="caution">
    <text evidence="2">The sequence shown here is derived from an EMBL/GenBank/DDBJ whole genome shotgun (WGS) entry which is preliminary data.</text>
</comment>
<dbReference type="Proteomes" id="UP000037274">
    <property type="component" value="Unassembled WGS sequence"/>
</dbReference>
<evidence type="ECO:0000313" key="2">
    <source>
        <dbReference type="EMBL" id="KMS74524.1"/>
    </source>
</evidence>
<feature type="region of interest" description="Disordered" evidence="1">
    <location>
        <begin position="129"/>
        <end position="159"/>
    </location>
</feature>
<name>A0ABR5HUA1_STRLW</name>
<keyword evidence="3" id="KW-1185">Reference proteome</keyword>
<accession>A0ABR5HUA1</accession>
<protein>
    <submittedName>
        <fullName evidence="2">Uncharacterized protein</fullName>
    </submittedName>
</protein>